<organism evidence="1">
    <name type="scientific">marine sediment metagenome</name>
    <dbReference type="NCBI Taxonomy" id="412755"/>
    <lineage>
        <taxon>unclassified sequences</taxon>
        <taxon>metagenomes</taxon>
        <taxon>ecological metagenomes</taxon>
    </lineage>
</organism>
<evidence type="ECO:0000313" key="1">
    <source>
        <dbReference type="EMBL" id="KKN69438.1"/>
    </source>
</evidence>
<sequence>MNNPAEANMDLYSIDKLMHETRQLAAKYRKATGSTLPVTGEISRFDVAKALNLQLIDDLTLGYDAIGRDVRKDLRILIKGRVIFEDSRSSPRIGQIKSDGRWDRVIMVLFDDDYLPVEMHEASSEDIEAALNTKSESANKKRGAMSVSQFKIIGRLVWSREDGLSPEIWDNHNG</sequence>
<dbReference type="EMBL" id="LAZR01000426">
    <property type="protein sequence ID" value="KKN69438.1"/>
    <property type="molecule type" value="Genomic_DNA"/>
</dbReference>
<dbReference type="AlphaFoldDB" id="A0A0F9VUM0"/>
<accession>A0A0F9VUM0</accession>
<name>A0A0F9VUM0_9ZZZZ</name>
<protein>
    <submittedName>
        <fullName evidence="1">Uncharacterized protein</fullName>
    </submittedName>
</protein>
<reference evidence="1" key="1">
    <citation type="journal article" date="2015" name="Nature">
        <title>Complex archaea that bridge the gap between prokaryotes and eukaryotes.</title>
        <authorList>
            <person name="Spang A."/>
            <person name="Saw J.H."/>
            <person name="Jorgensen S.L."/>
            <person name="Zaremba-Niedzwiedzka K."/>
            <person name="Martijn J."/>
            <person name="Lind A.E."/>
            <person name="van Eijk R."/>
            <person name="Schleper C."/>
            <person name="Guy L."/>
            <person name="Ettema T.J."/>
        </authorList>
    </citation>
    <scope>NUCLEOTIDE SEQUENCE</scope>
</reference>
<proteinExistence type="predicted"/>
<gene>
    <name evidence="1" type="ORF">LCGC14_0440750</name>
</gene>
<comment type="caution">
    <text evidence="1">The sequence shown here is derived from an EMBL/GenBank/DDBJ whole genome shotgun (WGS) entry which is preliminary data.</text>
</comment>